<dbReference type="Gene3D" id="3.40.50.720">
    <property type="entry name" value="NAD(P)-binding Rossmann-like Domain"/>
    <property type="match status" value="1"/>
</dbReference>
<dbReference type="SUPFAM" id="SSF54637">
    <property type="entry name" value="Thioesterase/thiol ester dehydrase-isomerase"/>
    <property type="match status" value="2"/>
</dbReference>
<dbReference type="EMBL" id="CP041186">
    <property type="protein sequence ID" value="QDG50985.1"/>
    <property type="molecule type" value="Genomic_DNA"/>
</dbReference>
<evidence type="ECO:0000313" key="9">
    <source>
        <dbReference type="Proteomes" id="UP000315995"/>
    </source>
</evidence>
<organism evidence="8 9">
    <name type="scientific">Persicimonas caeni</name>
    <dbReference type="NCBI Taxonomy" id="2292766"/>
    <lineage>
        <taxon>Bacteria</taxon>
        <taxon>Deltaproteobacteria</taxon>
        <taxon>Bradymonadales</taxon>
        <taxon>Bradymonadaceae</taxon>
        <taxon>Persicimonas</taxon>
    </lineage>
</organism>
<dbReference type="FunFam" id="3.40.50.720:FF:000084">
    <property type="entry name" value="Short-chain dehydrogenase reductase"/>
    <property type="match status" value="1"/>
</dbReference>
<dbReference type="InterPro" id="IPR003033">
    <property type="entry name" value="SCP2_sterol-bd_dom"/>
</dbReference>
<evidence type="ECO:0000256" key="4">
    <source>
        <dbReference type="ARBA" id="ARBA00023002"/>
    </source>
</evidence>
<proteinExistence type="inferred from homology"/>
<dbReference type="Gene3D" id="3.30.1050.10">
    <property type="entry name" value="SCP2 sterol-binding domain"/>
    <property type="match status" value="1"/>
</dbReference>
<dbReference type="PROSITE" id="PS00061">
    <property type="entry name" value="ADH_SHORT"/>
    <property type="match status" value="1"/>
</dbReference>
<dbReference type="InterPro" id="IPR057326">
    <property type="entry name" value="KR_dom"/>
</dbReference>
<comment type="subcellular location">
    <subcellularLocation>
        <location evidence="1">Peroxisome</location>
    </subcellularLocation>
</comment>
<dbReference type="PANTHER" id="PTHR45024:SF2">
    <property type="entry name" value="SCP2 DOMAIN-CONTAINING PROTEIN"/>
    <property type="match status" value="1"/>
</dbReference>
<evidence type="ECO:0000313" key="8">
    <source>
        <dbReference type="EMBL" id="QDG50985.1"/>
    </source>
</evidence>
<protein>
    <submittedName>
        <fullName evidence="8">SDR family NAD(P)-dependent oxidoreductase</fullName>
    </submittedName>
</protein>
<dbReference type="GO" id="GO:0016491">
    <property type="term" value="F:oxidoreductase activity"/>
    <property type="evidence" value="ECO:0007669"/>
    <property type="project" value="UniProtKB-KW"/>
</dbReference>
<accession>A0A5B8Y815</accession>
<feature type="domain" description="Ketoreductase" evidence="7">
    <location>
        <begin position="7"/>
        <end position="199"/>
    </location>
</feature>
<dbReference type="GO" id="GO:0006635">
    <property type="term" value="P:fatty acid beta-oxidation"/>
    <property type="evidence" value="ECO:0007669"/>
    <property type="project" value="UniProtKB-UniPathway"/>
</dbReference>
<dbReference type="InterPro" id="IPR002347">
    <property type="entry name" value="SDR_fam"/>
</dbReference>
<evidence type="ECO:0000256" key="5">
    <source>
        <dbReference type="ARBA" id="ARBA00023140"/>
    </source>
</evidence>
<evidence type="ECO:0000259" key="7">
    <source>
        <dbReference type="SMART" id="SM00822"/>
    </source>
</evidence>
<dbReference type="Proteomes" id="UP000315995">
    <property type="component" value="Chromosome"/>
</dbReference>
<gene>
    <name evidence="8" type="ORF">FIV42_09625</name>
</gene>
<evidence type="ECO:0000256" key="6">
    <source>
        <dbReference type="SAM" id="MobiDB-lite"/>
    </source>
</evidence>
<comment type="similarity">
    <text evidence="3">Belongs to the short-chain dehydrogenases/reductases (SDR) family.</text>
</comment>
<dbReference type="Gene3D" id="3.10.129.10">
    <property type="entry name" value="Hotdog Thioesterase"/>
    <property type="match status" value="1"/>
</dbReference>
<dbReference type="UniPathway" id="UPA00659"/>
<dbReference type="InterPro" id="IPR036291">
    <property type="entry name" value="NAD(P)-bd_dom_sf"/>
</dbReference>
<dbReference type="SUPFAM" id="SSF55718">
    <property type="entry name" value="SCP-like"/>
    <property type="match status" value="1"/>
</dbReference>
<keyword evidence="9" id="KW-1185">Reference proteome</keyword>
<dbReference type="Pfam" id="PF00106">
    <property type="entry name" value="adh_short"/>
    <property type="match status" value="1"/>
</dbReference>
<evidence type="ECO:0000256" key="1">
    <source>
        <dbReference type="ARBA" id="ARBA00004275"/>
    </source>
</evidence>
<evidence type="ECO:0000256" key="2">
    <source>
        <dbReference type="ARBA" id="ARBA00005005"/>
    </source>
</evidence>
<keyword evidence="4" id="KW-0560">Oxidoreductase</keyword>
<dbReference type="Pfam" id="PF01575">
    <property type="entry name" value="MaoC_dehydratas"/>
    <property type="match status" value="1"/>
</dbReference>
<feature type="region of interest" description="Disordered" evidence="6">
    <location>
        <begin position="556"/>
        <end position="575"/>
    </location>
</feature>
<dbReference type="RefSeq" id="WP_141197475.1">
    <property type="nucleotide sequence ID" value="NZ_CP041186.1"/>
</dbReference>
<dbReference type="PRINTS" id="PR00080">
    <property type="entry name" value="SDRFAMILY"/>
</dbReference>
<dbReference type="OrthoDB" id="9804774at2"/>
<dbReference type="Pfam" id="PF02036">
    <property type="entry name" value="SCP2"/>
    <property type="match status" value="1"/>
</dbReference>
<reference evidence="8 9" key="1">
    <citation type="submission" date="2019-06" db="EMBL/GenBank/DDBJ databases">
        <title>Persicimonas caeni gen. nov., sp. nov., a predatory bacterium isolated from solar saltern.</title>
        <authorList>
            <person name="Wang S."/>
        </authorList>
    </citation>
    <scope>NUCLEOTIDE SEQUENCE [LARGE SCALE GENOMIC DNA]</scope>
    <source>
        <strain evidence="8 9">YN101</strain>
    </source>
</reference>
<dbReference type="InterPro" id="IPR051687">
    <property type="entry name" value="Peroxisomal_Beta-Oxidation"/>
</dbReference>
<dbReference type="PANTHER" id="PTHR45024">
    <property type="entry name" value="DEHYDROGENASES, SHORT CHAIN"/>
    <property type="match status" value="1"/>
</dbReference>
<comment type="pathway">
    <text evidence="2">Lipid metabolism; fatty acid beta-oxidation.</text>
</comment>
<dbReference type="InterPro" id="IPR036527">
    <property type="entry name" value="SCP2_sterol-bd_dom_sf"/>
</dbReference>
<dbReference type="PRINTS" id="PR00081">
    <property type="entry name" value="GDHRDH"/>
</dbReference>
<dbReference type="GO" id="GO:0004300">
    <property type="term" value="F:enoyl-CoA hydratase activity"/>
    <property type="evidence" value="ECO:0007669"/>
    <property type="project" value="UniProtKB-ARBA"/>
</dbReference>
<dbReference type="SMART" id="SM00822">
    <property type="entry name" value="PKS_KR"/>
    <property type="match status" value="1"/>
</dbReference>
<dbReference type="CDD" id="cd03441">
    <property type="entry name" value="R_hydratase_like"/>
    <property type="match status" value="1"/>
</dbReference>
<sequence>MGLLDGKVVAITGAGGGLGRAHALLMAQEGAKIVVNDLGGAVDGEGESSKFADKVVAEIKEAGGEAVANYASVADAAGAQSIIDDAVEAFGRIDIVVNNAGILRDKTLVKMTEEMWDAVIAVHLKGTYLVTQAAVRQMMKQESGGRIINTSSLAGLLGNFGQTNYAAAKAGIAGITRTVAMEGQRFGITVNAIAPVAKTRMTEDIDAVPEQMEPADIAPLVAWLASDEAADVTGRIFGAHGSHYFEYKMQRTPGIDLASLDSGEERWTPAKVGERIDEIGALPQAGGEADSEAAAQVRALFEALPQTLRADKAGSWKATIQFEVEGTGTYTIDVADGQASFQGGPSDDRDGKVTFDSADTLLALASGKLKPEQAFMGGKIGSDNMDILMKFGKLFDLAKAASALGGPAEEADADEAPEGLNRDMLGTKFKGAARFVKAPEMVAYAEATEDPNPHYVDVEREGGIVAPPLFSQKLFHEVMGEAITDEALNADLLRLVHGEQDMRFHRPLEPWDLVAARAEIAEIEDKSSGQLLTIRQWLVCEGELVAESTSGLFIRGSGSGGGGKKKKKAPADEIAPEDREIVVEDSQFVAVDQPLRYAEASGDHNPIHTDPKVAESAGLPSVILHGMCTMAFAQKAIVNGVCDGDPRRLKRLRVRFSKPVLPEQTVTTRVWKLDSEQGVTTLGFEAVNDDGQTVLSRGLAEVVESA</sequence>
<accession>A0A4Y6PT85</accession>
<evidence type="ECO:0000256" key="3">
    <source>
        <dbReference type="ARBA" id="ARBA00006484"/>
    </source>
</evidence>
<dbReference type="SUPFAM" id="SSF51735">
    <property type="entry name" value="NAD(P)-binding Rossmann-fold domains"/>
    <property type="match status" value="1"/>
</dbReference>
<dbReference type="InterPro" id="IPR020904">
    <property type="entry name" value="Sc_DH/Rdtase_CS"/>
</dbReference>
<keyword evidence="5" id="KW-0576">Peroxisome</keyword>
<dbReference type="AlphaFoldDB" id="A0A4Y6PT85"/>
<dbReference type="InterPro" id="IPR029069">
    <property type="entry name" value="HotDog_dom_sf"/>
</dbReference>
<dbReference type="InterPro" id="IPR039569">
    <property type="entry name" value="FAS1-like_DH_region"/>
</dbReference>
<name>A0A4Y6PT85_PERCE</name>
<dbReference type="GO" id="GO:0005737">
    <property type="term" value="C:cytoplasm"/>
    <property type="evidence" value="ECO:0007669"/>
    <property type="project" value="UniProtKB-ARBA"/>
</dbReference>
<dbReference type="Pfam" id="PF13452">
    <property type="entry name" value="FAS1_DH_region"/>
    <property type="match status" value="1"/>
</dbReference>
<dbReference type="InterPro" id="IPR002539">
    <property type="entry name" value="MaoC-like_dom"/>
</dbReference>